<evidence type="ECO:0000313" key="2">
    <source>
        <dbReference type="EMBL" id="PKA62353.1"/>
    </source>
</evidence>
<evidence type="ECO:0000256" key="1">
    <source>
        <dbReference type="SAM" id="MobiDB-lite"/>
    </source>
</evidence>
<proteinExistence type="predicted"/>
<gene>
    <name evidence="2" type="ORF">AXF42_Ash009237</name>
</gene>
<feature type="region of interest" description="Disordered" evidence="1">
    <location>
        <begin position="198"/>
        <end position="270"/>
    </location>
</feature>
<evidence type="ECO:0000313" key="3">
    <source>
        <dbReference type="Proteomes" id="UP000236161"/>
    </source>
</evidence>
<feature type="compositionally biased region" description="Polar residues" evidence="1">
    <location>
        <begin position="249"/>
        <end position="264"/>
    </location>
</feature>
<sequence length="270" mass="28263">MNGVLGTSLCLTLNTAASGNRSSKTEPITHAATVVNAGIASKNRAIAADLADTTSASKNEVLNSSLCKENGGQLLRISPSPPTETSLATICLKSSKIEEFSQVRQVDPAAVGAGFFSKHGAAAVGNANNINTSEFGGLESNLCKEDDVQMLEFSSSQQVSTPECSQGIISSHLAARGVATTFVTACDITKKISSENASGPLRQSTVRQNATASSPQISAGPSKHSSHLHLQTSEYQQAPQLELHASRATHFNQQGKVLQQHTKPSNPPKQ</sequence>
<dbReference type="EMBL" id="KZ451917">
    <property type="protein sequence ID" value="PKA62353.1"/>
    <property type="molecule type" value="Genomic_DNA"/>
</dbReference>
<dbReference type="Proteomes" id="UP000236161">
    <property type="component" value="Unassembled WGS sequence"/>
</dbReference>
<feature type="compositionally biased region" description="Polar residues" evidence="1">
    <location>
        <begin position="228"/>
        <end position="239"/>
    </location>
</feature>
<protein>
    <submittedName>
        <fullName evidence="2">Uncharacterized protein</fullName>
    </submittedName>
</protein>
<accession>A0A2I0B3I3</accession>
<name>A0A2I0B3I3_9ASPA</name>
<feature type="compositionally biased region" description="Polar residues" evidence="1">
    <location>
        <begin position="198"/>
        <end position="219"/>
    </location>
</feature>
<dbReference type="AlphaFoldDB" id="A0A2I0B3I3"/>
<reference evidence="2 3" key="1">
    <citation type="journal article" date="2017" name="Nature">
        <title>The Apostasia genome and the evolution of orchids.</title>
        <authorList>
            <person name="Zhang G.Q."/>
            <person name="Liu K.W."/>
            <person name="Li Z."/>
            <person name="Lohaus R."/>
            <person name="Hsiao Y.Y."/>
            <person name="Niu S.C."/>
            <person name="Wang J.Y."/>
            <person name="Lin Y.C."/>
            <person name="Xu Q."/>
            <person name="Chen L.J."/>
            <person name="Yoshida K."/>
            <person name="Fujiwara S."/>
            <person name="Wang Z.W."/>
            <person name="Zhang Y.Q."/>
            <person name="Mitsuda N."/>
            <person name="Wang M."/>
            <person name="Liu G.H."/>
            <person name="Pecoraro L."/>
            <person name="Huang H.X."/>
            <person name="Xiao X.J."/>
            <person name="Lin M."/>
            <person name="Wu X.Y."/>
            <person name="Wu W.L."/>
            <person name="Chen Y.Y."/>
            <person name="Chang S.B."/>
            <person name="Sakamoto S."/>
            <person name="Ohme-Takagi M."/>
            <person name="Yagi M."/>
            <person name="Zeng S.J."/>
            <person name="Shen C.Y."/>
            <person name="Yeh C.M."/>
            <person name="Luo Y.B."/>
            <person name="Tsai W.C."/>
            <person name="Van de Peer Y."/>
            <person name="Liu Z.J."/>
        </authorList>
    </citation>
    <scope>NUCLEOTIDE SEQUENCE [LARGE SCALE GENOMIC DNA]</scope>
    <source>
        <strain evidence="3">cv. Shenzhen</strain>
        <tissue evidence="2">Stem</tissue>
    </source>
</reference>
<organism evidence="2 3">
    <name type="scientific">Apostasia shenzhenica</name>
    <dbReference type="NCBI Taxonomy" id="1088818"/>
    <lineage>
        <taxon>Eukaryota</taxon>
        <taxon>Viridiplantae</taxon>
        <taxon>Streptophyta</taxon>
        <taxon>Embryophyta</taxon>
        <taxon>Tracheophyta</taxon>
        <taxon>Spermatophyta</taxon>
        <taxon>Magnoliopsida</taxon>
        <taxon>Liliopsida</taxon>
        <taxon>Asparagales</taxon>
        <taxon>Orchidaceae</taxon>
        <taxon>Apostasioideae</taxon>
        <taxon>Apostasia</taxon>
    </lineage>
</organism>
<keyword evidence="3" id="KW-1185">Reference proteome</keyword>